<feature type="compositionally biased region" description="Basic and acidic residues" evidence="1">
    <location>
        <begin position="292"/>
        <end position="301"/>
    </location>
</feature>
<evidence type="ECO:0000256" key="1">
    <source>
        <dbReference type="SAM" id="MobiDB-lite"/>
    </source>
</evidence>
<feature type="compositionally biased region" description="Basic and acidic residues" evidence="1">
    <location>
        <begin position="241"/>
        <end position="270"/>
    </location>
</feature>
<reference evidence="2" key="2">
    <citation type="journal article" date="2014" name="BMC Genomics">
        <title>A genomic perspective to assessing quality of mass-reared SIT flies used in Mediterranean fruit fly (Ceratitis capitata) eradication in California.</title>
        <authorList>
            <person name="Calla B."/>
            <person name="Hall B."/>
            <person name="Hou S."/>
            <person name="Geib S.M."/>
        </authorList>
    </citation>
    <scope>NUCLEOTIDE SEQUENCE</scope>
</reference>
<protein>
    <submittedName>
        <fullName evidence="2">Uncharacterized protein</fullName>
    </submittedName>
</protein>
<name>W8C2N6_CERCA</name>
<feature type="compositionally biased region" description="Polar residues" evidence="1">
    <location>
        <begin position="278"/>
        <end position="287"/>
    </location>
</feature>
<proteinExistence type="evidence at transcript level"/>
<dbReference type="AlphaFoldDB" id="W8C2N6"/>
<feature type="region of interest" description="Disordered" evidence="1">
    <location>
        <begin position="108"/>
        <end position="138"/>
    </location>
</feature>
<feature type="region of interest" description="Disordered" evidence="1">
    <location>
        <begin position="228"/>
        <end position="301"/>
    </location>
</feature>
<evidence type="ECO:0000313" key="2">
    <source>
        <dbReference type="EMBL" id="JAC06198.1"/>
    </source>
</evidence>
<dbReference type="EMBL" id="GAMC01000358">
    <property type="protein sequence ID" value="JAC06198.1"/>
    <property type="molecule type" value="mRNA"/>
</dbReference>
<feature type="compositionally biased region" description="Basic residues" evidence="1">
    <location>
        <begin position="108"/>
        <end position="123"/>
    </location>
</feature>
<feature type="compositionally biased region" description="Polar residues" evidence="1">
    <location>
        <begin position="228"/>
        <end position="237"/>
    </location>
</feature>
<accession>W8C2N6</accession>
<organism evidence="2">
    <name type="scientific">Ceratitis capitata</name>
    <name type="common">Mediterranean fruit fly</name>
    <name type="synonym">Tephritis capitata</name>
    <dbReference type="NCBI Taxonomy" id="7213"/>
    <lineage>
        <taxon>Eukaryota</taxon>
        <taxon>Metazoa</taxon>
        <taxon>Ecdysozoa</taxon>
        <taxon>Arthropoda</taxon>
        <taxon>Hexapoda</taxon>
        <taxon>Insecta</taxon>
        <taxon>Pterygota</taxon>
        <taxon>Neoptera</taxon>
        <taxon>Endopterygota</taxon>
        <taxon>Diptera</taxon>
        <taxon>Brachycera</taxon>
        <taxon>Muscomorpha</taxon>
        <taxon>Tephritoidea</taxon>
        <taxon>Tephritidae</taxon>
        <taxon>Ceratitis</taxon>
        <taxon>Ceratitis</taxon>
    </lineage>
</organism>
<sequence length="387" mass="43670">MPRQRRNKKVHVDIPSRYERHHCPPNRYSLRPSRVFSRATRSPPQIQQQPSAYSPVIRQQIPHSRSRCIRTRQNSRRSTTIDIGNNAVWKTLVHPISILKWLPIRRSVRRRRSRRSRNRRSQRHTSVSSIKVDSRTRAPATEIEMPCCATESPTAETQIHMTATNEDVCSQQRSYEQITPPLSTVILHHNPLFDVEGNTQSGLLGKHFLQMATIDQVKSIWPVQRAQTSKQKVSSSDEIQDATKQHQDAVKKKSKSAMEKRRPAKKDSSEHSMPPSKNPSVSLSTVASSEQSKSDSEESNSYEEKILLAAQDSPGIIVAPLAELCTRSCTQQPRQVLACNNSAEPLTILDLTVPIELNDEPECKGTTTDVETSTNITHSNVEAMLAD</sequence>
<reference evidence="2" key="1">
    <citation type="submission" date="2013-07" db="EMBL/GenBank/DDBJ databases">
        <authorList>
            <person name="Geib S."/>
        </authorList>
    </citation>
    <scope>NUCLEOTIDE SEQUENCE</scope>
</reference>